<protein>
    <submittedName>
        <fullName evidence="1">Uncharacterized protein</fullName>
    </submittedName>
</protein>
<dbReference type="Proteomes" id="UP000075398">
    <property type="component" value="Unassembled WGS sequence"/>
</dbReference>
<accession>A0A150ITJ5</accession>
<evidence type="ECO:0000313" key="2">
    <source>
        <dbReference type="Proteomes" id="UP000075398"/>
    </source>
</evidence>
<name>A0A150ITJ5_9EURY</name>
<dbReference type="EMBL" id="LNGC01000133">
    <property type="protein sequence ID" value="KYC48341.1"/>
    <property type="molecule type" value="Genomic_DNA"/>
</dbReference>
<dbReference type="AlphaFoldDB" id="A0A150ITJ5"/>
<comment type="caution">
    <text evidence="1">The sequence shown here is derived from an EMBL/GenBank/DDBJ whole genome shotgun (WGS) entry which is preliminary data.</text>
</comment>
<evidence type="ECO:0000313" key="1">
    <source>
        <dbReference type="EMBL" id="KYC48341.1"/>
    </source>
</evidence>
<reference evidence="1 2" key="1">
    <citation type="journal article" date="2016" name="ISME J.">
        <title>Chasing the elusive Euryarchaeota class WSA2: genomes reveal a uniquely fastidious methyl-reducing methanogen.</title>
        <authorList>
            <person name="Nobu M.K."/>
            <person name="Narihiro T."/>
            <person name="Kuroda K."/>
            <person name="Mei R."/>
            <person name="Liu W.T."/>
        </authorList>
    </citation>
    <scope>NUCLEOTIDE SEQUENCE [LARGE SCALE GENOMIC DNA]</scope>
    <source>
        <strain evidence="1">U1lsi0528_Bin055</strain>
    </source>
</reference>
<gene>
    <name evidence="1" type="ORF">AMQ22_01876</name>
</gene>
<proteinExistence type="predicted"/>
<sequence>MKDYDRPVKLDQFDDAYIMPIQRHFPIGKLFFEITNLNATAIDITMCVEGYQETKRDIRQEDFKTPRIAWVSSVTLPAHTENNDIYFEIKDDIIIQEIGFSGNVENTMVMNIFRENRNGESIWKEKIPITLLKKGLFPFHSPDGIINYNAYLVFEKSERLRFEIENKSDGSKQLDVFLKGREREPNNK</sequence>
<organism evidence="1 2">
    <name type="scientific">Candidatus Methanofastidiosum methylothiophilum</name>
    <dbReference type="NCBI Taxonomy" id="1705564"/>
    <lineage>
        <taxon>Archaea</taxon>
        <taxon>Methanobacteriati</taxon>
        <taxon>Methanobacteriota</taxon>
        <taxon>Stenosarchaea group</taxon>
        <taxon>Candidatus Methanofastidiosia</taxon>
        <taxon>Candidatus Methanofastidiosales</taxon>
        <taxon>Candidatus Methanofastidiosaceae</taxon>
        <taxon>Candidatus Methanofastidiosum</taxon>
    </lineage>
</organism>